<gene>
    <name evidence="1" type="ORF">RI129_007813</name>
</gene>
<organism evidence="1 2">
    <name type="scientific">Pyrocoelia pectoralis</name>
    <dbReference type="NCBI Taxonomy" id="417401"/>
    <lineage>
        <taxon>Eukaryota</taxon>
        <taxon>Metazoa</taxon>
        <taxon>Ecdysozoa</taxon>
        <taxon>Arthropoda</taxon>
        <taxon>Hexapoda</taxon>
        <taxon>Insecta</taxon>
        <taxon>Pterygota</taxon>
        <taxon>Neoptera</taxon>
        <taxon>Endopterygota</taxon>
        <taxon>Coleoptera</taxon>
        <taxon>Polyphaga</taxon>
        <taxon>Elateriformia</taxon>
        <taxon>Elateroidea</taxon>
        <taxon>Lampyridae</taxon>
        <taxon>Lampyrinae</taxon>
        <taxon>Pyrocoelia</taxon>
    </lineage>
</organism>
<dbReference type="AlphaFoldDB" id="A0AAN7VEU5"/>
<dbReference type="EMBL" id="JAVRBK010000005">
    <property type="protein sequence ID" value="KAK5643968.1"/>
    <property type="molecule type" value="Genomic_DNA"/>
</dbReference>
<accession>A0AAN7VEU5</accession>
<evidence type="ECO:0000313" key="1">
    <source>
        <dbReference type="EMBL" id="KAK5643968.1"/>
    </source>
</evidence>
<proteinExistence type="predicted"/>
<dbReference type="Proteomes" id="UP001329430">
    <property type="component" value="Chromosome 5"/>
</dbReference>
<reference evidence="1 2" key="1">
    <citation type="journal article" date="2024" name="Insects">
        <title>An Improved Chromosome-Level Genome Assembly of the Firefly Pyrocoelia pectoralis.</title>
        <authorList>
            <person name="Fu X."/>
            <person name="Meyer-Rochow V.B."/>
            <person name="Ballantyne L."/>
            <person name="Zhu X."/>
        </authorList>
    </citation>
    <scope>NUCLEOTIDE SEQUENCE [LARGE SCALE GENOMIC DNA]</scope>
    <source>
        <strain evidence="1">XCY_ONT2</strain>
    </source>
</reference>
<dbReference type="PANTHER" id="PTHR46113:SF1">
    <property type="entry name" value="PEPTIDASE M17 LEUCYL AMINOPEPTIDASE N-TERMINAL DOMAIN-CONTAINING PROTEIN"/>
    <property type="match status" value="1"/>
</dbReference>
<evidence type="ECO:0000313" key="2">
    <source>
        <dbReference type="Proteomes" id="UP001329430"/>
    </source>
</evidence>
<comment type="caution">
    <text evidence="1">The sequence shown here is derived from an EMBL/GenBank/DDBJ whole genome shotgun (WGS) entry which is preliminary data.</text>
</comment>
<keyword evidence="2" id="KW-1185">Reference proteome</keyword>
<name>A0AAN7VEU5_9COLE</name>
<sequence>MHCARWMAQVIYSLKLWLFRAQFKLTKKKCDGLLKICLFVVRIYVKFWFQATSAILSSRNDPLLLKEIDLYKAKVEVISKVGLKKMLGHLWYLSEVLIASSFFDKQVPLDTKRKMVVRLGTPGEDHPLKRELEDFVTSNTLRFFTTTGVRSDFFEKDVEERENDEVYQSIKATVAHMRVFNDIAERGVALMDEYNKLNTNNEEQKQFLLLAVKE</sequence>
<protein>
    <submittedName>
        <fullName evidence="1">Uncharacterized protein</fullName>
    </submittedName>
</protein>
<dbReference type="PANTHER" id="PTHR46113">
    <property type="entry name" value="SNAC DOMAIN-CONTAINING PROTEIN"/>
    <property type="match status" value="1"/>
</dbReference>